<feature type="domain" description="Fe/B12 periplasmic-binding" evidence="2">
    <location>
        <begin position="39"/>
        <end position="298"/>
    </location>
</feature>
<proteinExistence type="predicted"/>
<reference evidence="3 4" key="1">
    <citation type="submission" date="2019-03" db="EMBL/GenBank/DDBJ databases">
        <title>Genomic analyses of the natural microbiome of Caenorhabditis elegans.</title>
        <authorList>
            <person name="Samuel B."/>
        </authorList>
    </citation>
    <scope>NUCLEOTIDE SEQUENCE [LARGE SCALE GENOMIC DNA]</scope>
    <source>
        <strain evidence="3 4">JUb54</strain>
    </source>
</reference>
<feature type="chain" id="PRO_5044787711" evidence="1">
    <location>
        <begin position="20"/>
        <end position="340"/>
    </location>
</feature>
<dbReference type="Proteomes" id="UP000295263">
    <property type="component" value="Unassembled WGS sequence"/>
</dbReference>
<dbReference type="EMBL" id="SLYQ01000001">
    <property type="protein sequence ID" value="TCQ76766.1"/>
    <property type="molecule type" value="Genomic_DNA"/>
</dbReference>
<dbReference type="PANTHER" id="PTHR30535">
    <property type="entry name" value="VITAMIN B12-BINDING PROTEIN"/>
    <property type="match status" value="1"/>
</dbReference>
<dbReference type="Gene3D" id="3.40.50.1980">
    <property type="entry name" value="Nitrogenase molybdenum iron protein domain"/>
    <property type="match status" value="2"/>
</dbReference>
<dbReference type="PANTHER" id="PTHR30535:SF34">
    <property type="entry name" value="MOLYBDATE-BINDING PROTEIN MOLA"/>
    <property type="match status" value="1"/>
</dbReference>
<dbReference type="InterPro" id="IPR002491">
    <property type="entry name" value="ABC_transptr_periplasmic_BD"/>
</dbReference>
<organism evidence="3 4">
    <name type="scientific">Raoultella ornithinolytica</name>
    <name type="common">Klebsiella ornithinolytica</name>
    <dbReference type="NCBI Taxonomy" id="54291"/>
    <lineage>
        <taxon>Bacteria</taxon>
        <taxon>Pseudomonadati</taxon>
        <taxon>Pseudomonadota</taxon>
        <taxon>Gammaproteobacteria</taxon>
        <taxon>Enterobacterales</taxon>
        <taxon>Enterobacteriaceae</taxon>
        <taxon>Klebsiella/Raoultella group</taxon>
        <taxon>Raoultella</taxon>
    </lineage>
</organism>
<keyword evidence="1" id="KW-0732">Signal</keyword>
<evidence type="ECO:0000313" key="3">
    <source>
        <dbReference type="EMBL" id="TCQ76766.1"/>
    </source>
</evidence>
<feature type="signal peptide" evidence="1">
    <location>
        <begin position="1"/>
        <end position="19"/>
    </location>
</feature>
<protein>
    <submittedName>
        <fullName evidence="3">Iron complex transport system substrate-binding protein</fullName>
    </submittedName>
</protein>
<sequence>MRKIAAAVLCAWLAFPALASRQLTDDAGRSVTLPDRVDRIAEGWFAHHSLLMTLGAGDTIVATVNRPDSRPWMFHLTPRLNQALISRGPHFTSEALLARGAEVVFVARGNGDAEAYRQAGLPVMEMSFTDYPSLARSVTTTAEVLGTPQALARAEAYNRYLQQAIARIGQRTAALTDAERPRVLHIQSLKPLKIDGGHTLIDTWIRLAGGQNAAVGIEGNMREISPEKVLAWQPDVIILGAGCGDLTHSAYRDLFSTLRAVKNHRVLQNPAGVFPWDRYGTESALQIQWAAKQLQPQRFADIDMLAVTRDFYQRFFGYPLSEAEASRILQALPPQREDAK</sequence>
<comment type="caution">
    <text evidence="3">The sequence shown here is derived from an EMBL/GenBank/DDBJ whole genome shotgun (WGS) entry which is preliminary data.</text>
</comment>
<dbReference type="Gene3D" id="1.20.58.2180">
    <property type="match status" value="1"/>
</dbReference>
<evidence type="ECO:0000259" key="2">
    <source>
        <dbReference type="PROSITE" id="PS50983"/>
    </source>
</evidence>
<dbReference type="Pfam" id="PF01497">
    <property type="entry name" value="Peripla_BP_2"/>
    <property type="match status" value="1"/>
</dbReference>
<dbReference type="AlphaFoldDB" id="A0ABD7QPA0"/>
<gene>
    <name evidence="3" type="ORF">EC841_101578</name>
</gene>
<evidence type="ECO:0000256" key="1">
    <source>
        <dbReference type="SAM" id="SignalP"/>
    </source>
</evidence>
<evidence type="ECO:0000313" key="4">
    <source>
        <dbReference type="Proteomes" id="UP000295263"/>
    </source>
</evidence>
<dbReference type="RefSeq" id="WP_132510449.1">
    <property type="nucleotide sequence ID" value="NZ_SLYQ01000001.1"/>
</dbReference>
<dbReference type="SUPFAM" id="SSF53807">
    <property type="entry name" value="Helical backbone' metal receptor"/>
    <property type="match status" value="1"/>
</dbReference>
<dbReference type="InterPro" id="IPR050902">
    <property type="entry name" value="ABC_Transporter_SBP"/>
</dbReference>
<dbReference type="PROSITE" id="PS50983">
    <property type="entry name" value="FE_B12_PBP"/>
    <property type="match status" value="1"/>
</dbReference>
<name>A0ABD7QPA0_RAOOR</name>
<accession>A0ABD7QPA0</accession>